<proteinExistence type="predicted"/>
<evidence type="ECO:0000313" key="3">
    <source>
        <dbReference type="Proteomes" id="UP000555728"/>
    </source>
</evidence>
<feature type="non-terminal residue" evidence="2">
    <location>
        <position position="122"/>
    </location>
</feature>
<dbReference type="EMBL" id="JACIGI010000049">
    <property type="protein sequence ID" value="MBB4287751.1"/>
    <property type="molecule type" value="Genomic_DNA"/>
</dbReference>
<evidence type="ECO:0000313" key="2">
    <source>
        <dbReference type="EMBL" id="MBB4287751.1"/>
    </source>
</evidence>
<name>A0A7W6S2L4_9PROT</name>
<dbReference type="AlphaFoldDB" id="A0A7W6S2L4"/>
<organism evidence="2 3">
    <name type="scientific">Roseospira goensis</name>
    <dbReference type="NCBI Taxonomy" id="391922"/>
    <lineage>
        <taxon>Bacteria</taxon>
        <taxon>Pseudomonadati</taxon>
        <taxon>Pseudomonadota</taxon>
        <taxon>Alphaproteobacteria</taxon>
        <taxon>Rhodospirillales</taxon>
        <taxon>Rhodospirillaceae</taxon>
        <taxon>Roseospira</taxon>
    </lineage>
</organism>
<keyword evidence="3" id="KW-1185">Reference proteome</keyword>
<reference evidence="2 3" key="1">
    <citation type="submission" date="2020-08" db="EMBL/GenBank/DDBJ databases">
        <title>Genome sequencing of Purple Non-Sulfur Bacteria from various extreme environments.</title>
        <authorList>
            <person name="Mayer M."/>
        </authorList>
    </citation>
    <scope>NUCLEOTIDE SEQUENCE [LARGE SCALE GENOMIC DNA]</scope>
    <source>
        <strain evidence="2 3">JA135</strain>
    </source>
</reference>
<gene>
    <name evidence="2" type="ORF">GGD88_003508</name>
</gene>
<accession>A0A7W6S2L4</accession>
<dbReference type="Proteomes" id="UP000555728">
    <property type="component" value="Unassembled WGS sequence"/>
</dbReference>
<comment type="caution">
    <text evidence="2">The sequence shown here is derived from an EMBL/GenBank/DDBJ whole genome shotgun (WGS) entry which is preliminary data.</text>
</comment>
<feature type="region of interest" description="Disordered" evidence="1">
    <location>
        <begin position="99"/>
        <end position="122"/>
    </location>
</feature>
<evidence type="ECO:0000256" key="1">
    <source>
        <dbReference type="SAM" id="MobiDB-lite"/>
    </source>
</evidence>
<dbReference type="RefSeq" id="WP_425502614.1">
    <property type="nucleotide sequence ID" value="NZ_JACIGI010000049.1"/>
</dbReference>
<protein>
    <submittedName>
        <fullName evidence="2">Phage-related baseplate assembly protein</fullName>
    </submittedName>
</protein>
<sequence length="122" mass="13241">MTGFTVIDLSRLPAPDVLQVLDFEAELAAILAEFQGRYPDWSAVLESDPVMKLAEAVAYRLTLRMAEWNDGARGLMLAYATGSTLDHLSALMNVSRLTVTPADDTSDPPTPAVMETDDALRA</sequence>